<dbReference type="EMBL" id="QGKV02000832">
    <property type="protein sequence ID" value="KAF3550196.1"/>
    <property type="molecule type" value="Genomic_DNA"/>
</dbReference>
<accession>A0A8S9J8W9</accession>
<comment type="caution">
    <text evidence="1">The sequence shown here is derived from an EMBL/GenBank/DDBJ whole genome shotgun (WGS) entry which is preliminary data.</text>
</comment>
<reference evidence="1" key="1">
    <citation type="submission" date="2019-12" db="EMBL/GenBank/DDBJ databases">
        <title>Genome sequencing and annotation of Brassica cretica.</title>
        <authorList>
            <person name="Studholme D.J."/>
            <person name="Sarris P.F."/>
        </authorList>
    </citation>
    <scope>NUCLEOTIDE SEQUENCE</scope>
    <source>
        <strain evidence="1">PFS-102/07</strain>
        <tissue evidence="1">Leaf</tissue>
    </source>
</reference>
<sequence length="86" mass="9679">MGLLRPGCQPIRLWLTPVVSNRLIRPTLLGHIREMKMVNSIMSVKRKENPLTLTVIATSMRKRPMVQKIGRSTVHEGPVRGHEGDG</sequence>
<keyword evidence="3" id="KW-1185">Reference proteome</keyword>
<dbReference type="EMBL" id="QGKY02000089">
    <property type="protein sequence ID" value="KAF2609990.1"/>
    <property type="molecule type" value="Genomic_DNA"/>
</dbReference>
<reference evidence="2 3" key="3">
    <citation type="journal article" date="2020" name="BMC Genomics">
        <title>Intraspecific diversification of the crop wild relative Brassica cretica Lam. using demographic model selection.</title>
        <authorList>
            <person name="Kioukis A."/>
            <person name="Michalopoulou V.A."/>
            <person name="Briers L."/>
            <person name="Pirintsos S."/>
            <person name="Studholme D.J."/>
            <person name="Pavlidis P."/>
            <person name="Sarris P.F."/>
        </authorList>
    </citation>
    <scope>NUCLEOTIDE SEQUENCE [LARGE SCALE GENOMIC DNA]</scope>
    <source>
        <strain evidence="3">cv. PFS-1207/04</strain>
        <strain evidence="2">PFS-1207/04</strain>
    </source>
</reference>
<evidence type="ECO:0000313" key="1">
    <source>
        <dbReference type="EMBL" id="KAF2609990.1"/>
    </source>
</evidence>
<protein>
    <submittedName>
        <fullName evidence="1">Uncharacterized protein</fullName>
    </submittedName>
</protein>
<dbReference type="Proteomes" id="UP000266723">
    <property type="component" value="Unassembled WGS sequence"/>
</dbReference>
<proteinExistence type="predicted"/>
<gene>
    <name evidence="2" type="ORF">DY000_02006776</name>
    <name evidence="1" type="ORF">F2Q70_00011486</name>
</gene>
<organism evidence="1">
    <name type="scientific">Brassica cretica</name>
    <name type="common">Mustard</name>
    <dbReference type="NCBI Taxonomy" id="69181"/>
    <lineage>
        <taxon>Eukaryota</taxon>
        <taxon>Viridiplantae</taxon>
        <taxon>Streptophyta</taxon>
        <taxon>Embryophyta</taxon>
        <taxon>Tracheophyta</taxon>
        <taxon>Spermatophyta</taxon>
        <taxon>Magnoliopsida</taxon>
        <taxon>eudicotyledons</taxon>
        <taxon>Gunneridae</taxon>
        <taxon>Pentapetalae</taxon>
        <taxon>rosids</taxon>
        <taxon>malvids</taxon>
        <taxon>Brassicales</taxon>
        <taxon>Brassicaceae</taxon>
        <taxon>Brassiceae</taxon>
        <taxon>Brassica</taxon>
    </lineage>
</organism>
<dbReference type="AlphaFoldDB" id="A0A8S9J8W9"/>
<evidence type="ECO:0000313" key="2">
    <source>
        <dbReference type="EMBL" id="KAF3550196.1"/>
    </source>
</evidence>
<name>A0A8S9J8W9_BRACR</name>
<evidence type="ECO:0000313" key="3">
    <source>
        <dbReference type="Proteomes" id="UP000266723"/>
    </source>
</evidence>
<reference evidence="2" key="2">
    <citation type="submission" date="2019-12" db="EMBL/GenBank/DDBJ databases">
        <authorList>
            <person name="Studholme D.J."/>
            <person name="Sarris P."/>
        </authorList>
    </citation>
    <scope>NUCLEOTIDE SEQUENCE</scope>
    <source>
        <strain evidence="2">PFS-1207/04</strain>
        <tissue evidence="2">Leaf</tissue>
    </source>
</reference>